<dbReference type="InterPro" id="IPR036291">
    <property type="entry name" value="NAD(P)-bd_dom_sf"/>
</dbReference>
<keyword evidence="8" id="KW-1185">Reference proteome</keyword>
<evidence type="ECO:0000259" key="6">
    <source>
        <dbReference type="Pfam" id="PF13460"/>
    </source>
</evidence>
<evidence type="ECO:0000256" key="4">
    <source>
        <dbReference type="ARBA" id="ARBA00093483"/>
    </source>
</evidence>
<dbReference type="PANTHER" id="PTHR14097">
    <property type="entry name" value="OXIDOREDUCTASE HTATIP2"/>
    <property type="match status" value="1"/>
</dbReference>
<dbReference type="GO" id="GO:0005737">
    <property type="term" value="C:cytoplasm"/>
    <property type="evidence" value="ECO:0007669"/>
    <property type="project" value="TreeGrafter"/>
</dbReference>
<dbReference type="Proteomes" id="UP000694403">
    <property type="component" value="Unplaced"/>
</dbReference>
<protein>
    <recommendedName>
        <fullName evidence="5">Protein HTATIP2</fullName>
    </recommendedName>
</protein>
<dbReference type="InterPro" id="IPR016040">
    <property type="entry name" value="NAD(P)-bd_dom"/>
</dbReference>
<evidence type="ECO:0000256" key="3">
    <source>
        <dbReference type="ARBA" id="ARBA00023157"/>
    </source>
</evidence>
<dbReference type="GO" id="GO:0003824">
    <property type="term" value="F:catalytic activity"/>
    <property type="evidence" value="ECO:0007669"/>
    <property type="project" value="UniProtKB-ARBA"/>
</dbReference>
<dbReference type="FunFam" id="3.40.50.720:FF:000271">
    <property type="entry name" value="oxidoreductase HTATIP2 isoform X1"/>
    <property type="match status" value="1"/>
</dbReference>
<reference evidence="7" key="2">
    <citation type="submission" date="2025-09" db="UniProtKB">
        <authorList>
            <consortium name="Ensembl"/>
        </authorList>
    </citation>
    <scope>IDENTIFICATION</scope>
</reference>
<reference evidence="7" key="1">
    <citation type="submission" date="2025-08" db="UniProtKB">
        <authorList>
            <consortium name="Ensembl"/>
        </authorList>
    </citation>
    <scope>IDENTIFICATION</scope>
</reference>
<sequence length="266" mass="29561">DTGSTYLCPSTKALVLCTQKAFRMAELENIQNLRENFKKQNKSCFILGASGATGKELLKEILKQQLFSNVTIIGRRKLTFDEVAYQNVNQQVVDFEKLDEYSAAFQGHDIGFCCLGTTKAKGGADGLVRVDRDYVCMSAELAKTGGCKHFLLVSSSGADKHSIFFILKIKGEAEVKIEELNFDRCTIFKPAVILCDREESRPLEWCARKILGCLSHVMSITALSVPVSTLARAMVNNVVIQSDKKVELLENKDIHMIGNQHETKTS</sequence>
<proteinExistence type="predicted"/>
<dbReference type="SUPFAM" id="SSF51735">
    <property type="entry name" value="NAD(P)-binding Rossmann-fold domains"/>
    <property type="match status" value="1"/>
</dbReference>
<dbReference type="GO" id="GO:0051170">
    <property type="term" value="P:import into nucleus"/>
    <property type="evidence" value="ECO:0007669"/>
    <property type="project" value="TreeGrafter"/>
</dbReference>
<keyword evidence="2" id="KW-0007">Acetylation</keyword>
<dbReference type="CDD" id="cd05250">
    <property type="entry name" value="CC3_like_SDR_a"/>
    <property type="match status" value="1"/>
</dbReference>
<organism evidence="7 8">
    <name type="scientific">Chelydra serpentina</name>
    <name type="common">Snapping turtle</name>
    <name type="synonym">Testudo serpentina</name>
    <dbReference type="NCBI Taxonomy" id="8475"/>
    <lineage>
        <taxon>Eukaryota</taxon>
        <taxon>Metazoa</taxon>
        <taxon>Chordata</taxon>
        <taxon>Craniata</taxon>
        <taxon>Vertebrata</taxon>
        <taxon>Euteleostomi</taxon>
        <taxon>Archelosauria</taxon>
        <taxon>Testudinata</taxon>
        <taxon>Testudines</taxon>
        <taxon>Cryptodira</taxon>
        <taxon>Durocryptodira</taxon>
        <taxon>Americhelydia</taxon>
        <taxon>Chelydroidea</taxon>
        <taxon>Chelydridae</taxon>
        <taxon>Chelydra</taxon>
    </lineage>
</organism>
<accession>A0A8C3TAU5</accession>
<dbReference type="Gene3D" id="3.40.50.720">
    <property type="entry name" value="NAD(P)-binding Rossmann-like Domain"/>
    <property type="match status" value="1"/>
</dbReference>
<evidence type="ECO:0000313" key="7">
    <source>
        <dbReference type="Ensembl" id="ENSCSRP00000024415.1"/>
    </source>
</evidence>
<name>A0A8C3TAU5_CHESE</name>
<comment type="subunit">
    <text evidence="4">Monomer. Forms homodimers during oxidative stress. Interacts (via N-terminus) with elongation factor EEF1A1 (via middle-region); the interaction is direct and competes with EEF1A1 binding to guanyl-nucleotide exchange factor EEF1B2, thereby inhibiting GDP for GTP exchange and reactivation of EEF1A1. Interacts with nuclear transport receptors XPO4, IPO5/RANBP5, IPO7, IPO9 and KPNB1 as well as GCN1L1/GCN1 and LRPPRC probably through their HEAT repeats. Binds NCOA5/CIA.</text>
</comment>
<dbReference type="Ensembl" id="ENSCSRT00000025464.1">
    <property type="protein sequence ID" value="ENSCSRP00000024415.1"/>
    <property type="gene ID" value="ENSCSRG00000018170.1"/>
</dbReference>
<dbReference type="PANTHER" id="PTHR14097:SF7">
    <property type="entry name" value="OXIDOREDUCTASE HTATIP2"/>
    <property type="match status" value="1"/>
</dbReference>
<evidence type="ECO:0000256" key="2">
    <source>
        <dbReference type="ARBA" id="ARBA00022990"/>
    </source>
</evidence>
<evidence type="ECO:0000256" key="1">
    <source>
        <dbReference type="ARBA" id="ARBA00022857"/>
    </source>
</evidence>
<dbReference type="AlphaFoldDB" id="A0A8C3TAU5"/>
<feature type="domain" description="NAD(P)-binding" evidence="6">
    <location>
        <begin position="48"/>
        <end position="176"/>
    </location>
</feature>
<evidence type="ECO:0000313" key="8">
    <source>
        <dbReference type="Proteomes" id="UP000694403"/>
    </source>
</evidence>
<evidence type="ECO:0000256" key="5">
    <source>
        <dbReference type="ARBA" id="ARBA00093604"/>
    </source>
</evidence>
<dbReference type="Pfam" id="PF13460">
    <property type="entry name" value="NAD_binding_10"/>
    <property type="match status" value="1"/>
</dbReference>
<keyword evidence="3" id="KW-1015">Disulfide bond</keyword>
<keyword evidence="1" id="KW-0521">NADP</keyword>